<dbReference type="AlphaFoldDB" id="A0A0A1TK15"/>
<keyword evidence="3" id="KW-1185">Reference proteome</keyword>
<sequence>MAPANGSSKSRKAQPSQAKPAQQPKPASTKPVVPALPLSYAKRKSQPAADDAPPADQPKKHDGQNESVKKSEKPASSNSSREAAAAAAPAKTTPAPTTQHRKAATETTSPAVKQASKDEDHPAPQVVGADAAANNQTPKNHAAVAVETKPVEKTQAKDNSARPKPRSSMSPVRYQMPPPFHPANRPPHFHNNGDIPRGPPEPMHNGHRHGHQPHLSNSSVHFGTFHGSQTSSPAPLSGGSVAPPPGIGMPDGHQPYMGPGPNGFPPVMPFGGDMMPVPGFDNFGRPSVGFPPMDSYPPYRGGFGPSGPHSFHGSQSSNAEDMAMYNHFPRGPPPAGPGSNPEDARASNGNGTMFGFPGMARNDGVMRQPGEQDNAMELANYISMQFGNPQFADCTLELRYLDDRAVPVRIPGHRIIFSRNPRLAALIHSQTLPPSPNGTTTQTLLLETDSKWIRSDSFYMAAQHLYGLPILPRFKASEAEQLSDAGTNGDKLDFALAYAAAGHLLQSEAVLRRGCEVAADLINWQTIERVLEFALEKFVDHGLHDNYQYGIGSKLLLDAVAIFIVHNFPPTFELDAFVAEPIQFARLPVRLPAVPRPVIEEEKPASDDATSPVQFGRGKRSQKITNIQFGDLAVSEPKPGSESETPRASKQAQPVSHAILSRILLNIPFTHLKMIMESSGSGNVRGWANTEARYKIVKSAIEERESLRHRALQTVLDGKVPNSGVIVSKLRSPEPQAGDEWSVLGWVEEMLPYGNMDGPSLGRKWVPVSGGQNAGSGYPVADYP</sequence>
<evidence type="ECO:0000313" key="2">
    <source>
        <dbReference type="EMBL" id="CEJ90943.1"/>
    </source>
</evidence>
<protein>
    <submittedName>
        <fullName evidence="2">Uncharacterized protein</fullName>
    </submittedName>
</protein>
<dbReference type="OrthoDB" id="5329403at2759"/>
<feature type="region of interest" description="Disordered" evidence="1">
    <location>
        <begin position="1"/>
        <end position="238"/>
    </location>
</feature>
<feature type="compositionally biased region" description="Pro residues" evidence="1">
    <location>
        <begin position="176"/>
        <end position="185"/>
    </location>
</feature>
<dbReference type="EMBL" id="CDHN01000003">
    <property type="protein sequence ID" value="CEJ90943.1"/>
    <property type="molecule type" value="Genomic_DNA"/>
</dbReference>
<dbReference type="STRING" id="1531966.A0A0A1TK15"/>
<organism evidence="2 3">
    <name type="scientific">[Torrubiella] hemipterigena</name>
    <dbReference type="NCBI Taxonomy" id="1531966"/>
    <lineage>
        <taxon>Eukaryota</taxon>
        <taxon>Fungi</taxon>
        <taxon>Dikarya</taxon>
        <taxon>Ascomycota</taxon>
        <taxon>Pezizomycotina</taxon>
        <taxon>Sordariomycetes</taxon>
        <taxon>Hypocreomycetidae</taxon>
        <taxon>Hypocreales</taxon>
        <taxon>Clavicipitaceae</taxon>
        <taxon>Clavicipitaceae incertae sedis</taxon>
        <taxon>'Torrubiella' clade</taxon>
    </lineage>
</organism>
<accession>A0A0A1TK15</accession>
<evidence type="ECO:0000313" key="3">
    <source>
        <dbReference type="Proteomes" id="UP000039046"/>
    </source>
</evidence>
<feature type="compositionally biased region" description="Low complexity" evidence="1">
    <location>
        <begin position="13"/>
        <end position="31"/>
    </location>
</feature>
<dbReference type="Proteomes" id="UP000039046">
    <property type="component" value="Unassembled WGS sequence"/>
</dbReference>
<name>A0A0A1TK15_9HYPO</name>
<feature type="compositionally biased region" description="Basic and acidic residues" evidence="1">
    <location>
        <begin position="57"/>
        <end position="73"/>
    </location>
</feature>
<evidence type="ECO:0000256" key="1">
    <source>
        <dbReference type="SAM" id="MobiDB-lite"/>
    </source>
</evidence>
<dbReference type="HOGENOM" id="CLU_017269_0_0_1"/>
<feature type="compositionally biased region" description="Low complexity" evidence="1">
    <location>
        <begin position="74"/>
        <end position="98"/>
    </location>
</feature>
<feature type="region of interest" description="Disordered" evidence="1">
    <location>
        <begin position="600"/>
        <end position="619"/>
    </location>
</feature>
<feature type="compositionally biased region" description="Polar residues" evidence="1">
    <location>
        <begin position="214"/>
        <end position="234"/>
    </location>
</feature>
<reference evidence="2 3" key="1">
    <citation type="journal article" date="2015" name="Genome Announc.">
        <title>Draft Genome Sequence and Gene Annotation of the Entomopathogenic Fungus Verticillium hemipterigenum.</title>
        <authorList>
            <person name="Horn F."/>
            <person name="Habel A."/>
            <person name="Scharf D.H."/>
            <person name="Dworschak J."/>
            <person name="Brakhage A.A."/>
            <person name="Guthke R."/>
            <person name="Hertweck C."/>
            <person name="Linde J."/>
        </authorList>
    </citation>
    <scope>NUCLEOTIDE SEQUENCE [LARGE SCALE GENOMIC DNA]</scope>
</reference>
<feature type="region of interest" description="Disordered" evidence="1">
    <location>
        <begin position="633"/>
        <end position="654"/>
    </location>
</feature>
<proteinExistence type="predicted"/>
<gene>
    <name evidence="2" type="ORF">VHEMI06693</name>
</gene>
<feature type="region of interest" description="Disordered" evidence="1">
    <location>
        <begin position="323"/>
        <end position="346"/>
    </location>
</feature>
<feature type="compositionally biased region" description="Basic and acidic residues" evidence="1">
    <location>
        <begin position="149"/>
        <end position="161"/>
    </location>
</feature>